<dbReference type="Pfam" id="PF01470">
    <property type="entry name" value="Peptidase_C15"/>
    <property type="match status" value="1"/>
</dbReference>
<gene>
    <name evidence="8" type="primary">PGPEP1</name>
</gene>
<keyword evidence="3" id="KW-0645">Protease</keyword>
<evidence type="ECO:0000256" key="4">
    <source>
        <dbReference type="ARBA" id="ARBA00022801"/>
    </source>
</evidence>
<keyword evidence="5" id="KW-0788">Thiol protease</keyword>
<reference evidence="8" key="1">
    <citation type="submission" date="2025-08" db="UniProtKB">
        <authorList>
            <consortium name="RefSeq"/>
        </authorList>
    </citation>
    <scope>IDENTIFICATION</scope>
</reference>
<evidence type="ECO:0000256" key="3">
    <source>
        <dbReference type="ARBA" id="ARBA00022670"/>
    </source>
</evidence>
<dbReference type="GeneID" id="103122597"/>
<feature type="compositionally biased region" description="Basic and acidic residues" evidence="6">
    <location>
        <begin position="151"/>
        <end position="167"/>
    </location>
</feature>
<feature type="region of interest" description="Disordered" evidence="6">
    <location>
        <begin position="149"/>
        <end position="188"/>
    </location>
</feature>
<proteinExistence type="inferred from homology"/>
<accession>A0ABM3WPA0</accession>
<evidence type="ECO:0000256" key="1">
    <source>
        <dbReference type="ARBA" id="ARBA00006641"/>
    </source>
</evidence>
<sequence length="284" mass="30395">MEQPGQTVVVTGFGPFGEHAVNASWTAVQELQQLGLGDGVRLHVYEIPVDYRAAQRLVPELWERHSPQLVVHVGVSGLASSVTLESCGHNSGYCRPDNRDFSPCSGCCVDGGPDCLSSVIDMDAVCCRLAARGLDVALSTSQDAGSFISFGRRDTERGRGDGDRETPATRSNRTVREASAPPPAGSCVTSPTSCRCCRGAAERPSCTCPPWAAPTRPGSWAWHSGPWCWRCWRSWGPPHPGPHEGPSRSCPLPAGTLPGRRSDGRATPGRKTPCGLRPVCRTDH</sequence>
<dbReference type="Proteomes" id="UP001652624">
    <property type="component" value="Chromosome 23"/>
</dbReference>
<dbReference type="RefSeq" id="XP_060038388.1">
    <property type="nucleotide sequence ID" value="XM_060182405.1"/>
</dbReference>
<protein>
    <submittedName>
        <fullName evidence="8">Pyroglutamyl-peptidase 1 isoform X1</fullName>
    </submittedName>
</protein>
<keyword evidence="7" id="KW-1185">Reference proteome</keyword>
<evidence type="ECO:0000256" key="2">
    <source>
        <dbReference type="ARBA" id="ARBA00022490"/>
    </source>
</evidence>
<evidence type="ECO:0000256" key="6">
    <source>
        <dbReference type="SAM" id="MobiDB-lite"/>
    </source>
</evidence>
<dbReference type="InterPro" id="IPR036440">
    <property type="entry name" value="Peptidase_C15-like_sf"/>
</dbReference>
<dbReference type="CDD" id="cd00501">
    <property type="entry name" value="Peptidase_C15"/>
    <property type="match status" value="1"/>
</dbReference>
<dbReference type="PANTHER" id="PTHR23402">
    <property type="entry name" value="PROTEASE FAMILY C15 PYROGLUTAMYL-PEPTIDASE I-RELATED"/>
    <property type="match status" value="1"/>
</dbReference>
<keyword evidence="2" id="KW-0963">Cytoplasm</keyword>
<dbReference type="PANTHER" id="PTHR23402:SF1">
    <property type="entry name" value="PYROGLUTAMYL-PEPTIDASE I"/>
    <property type="match status" value="1"/>
</dbReference>
<feature type="region of interest" description="Disordered" evidence="6">
    <location>
        <begin position="242"/>
        <end position="284"/>
    </location>
</feature>
<comment type="similarity">
    <text evidence="1">Belongs to the peptidase C15 family.</text>
</comment>
<dbReference type="InterPro" id="IPR000816">
    <property type="entry name" value="Peptidase_C15"/>
</dbReference>
<organism evidence="7 8">
    <name type="scientific">Erinaceus europaeus</name>
    <name type="common">Western European hedgehog</name>
    <dbReference type="NCBI Taxonomy" id="9365"/>
    <lineage>
        <taxon>Eukaryota</taxon>
        <taxon>Metazoa</taxon>
        <taxon>Chordata</taxon>
        <taxon>Craniata</taxon>
        <taxon>Vertebrata</taxon>
        <taxon>Euteleostomi</taxon>
        <taxon>Mammalia</taxon>
        <taxon>Eutheria</taxon>
        <taxon>Laurasiatheria</taxon>
        <taxon>Eulipotyphla</taxon>
        <taxon>Erinaceidae</taxon>
        <taxon>Erinaceinae</taxon>
        <taxon>Erinaceus</taxon>
    </lineage>
</organism>
<keyword evidence="4" id="KW-0378">Hydrolase</keyword>
<name>A0ABM3WPA0_ERIEU</name>
<dbReference type="InterPro" id="IPR016125">
    <property type="entry name" value="Peptidase_C15-like"/>
</dbReference>
<evidence type="ECO:0000256" key="5">
    <source>
        <dbReference type="ARBA" id="ARBA00022807"/>
    </source>
</evidence>
<dbReference type="SUPFAM" id="SSF53182">
    <property type="entry name" value="Pyrrolidone carboxyl peptidase (pyroglutamate aminopeptidase)"/>
    <property type="match status" value="1"/>
</dbReference>
<dbReference type="Gene3D" id="3.40.630.20">
    <property type="entry name" value="Peptidase C15, pyroglutamyl peptidase I-like"/>
    <property type="match status" value="1"/>
</dbReference>
<dbReference type="PRINTS" id="PR00706">
    <property type="entry name" value="PYROGLUPTASE"/>
</dbReference>
<evidence type="ECO:0000313" key="8">
    <source>
        <dbReference type="RefSeq" id="XP_060038388.1"/>
    </source>
</evidence>
<evidence type="ECO:0000313" key="7">
    <source>
        <dbReference type="Proteomes" id="UP001652624"/>
    </source>
</evidence>